<dbReference type="EMBL" id="PP511689">
    <property type="protein sequence ID" value="XCD06585.1"/>
    <property type="molecule type" value="Genomic_DNA"/>
</dbReference>
<organism evidence="1">
    <name type="scientific">Dulem virus 54</name>
    <dbReference type="NCBI Taxonomy" id="3145765"/>
    <lineage>
        <taxon>Viruses</taxon>
        <taxon>Monodnaviria</taxon>
        <taxon>Loebvirae</taxon>
        <taxon>Hofneiviricota</taxon>
        <taxon>Faserviricetes</taxon>
        <taxon>Tubulavirales</taxon>
        <taxon>Inoviridae</taxon>
        <taxon>Inovirus</taxon>
    </lineage>
</organism>
<proteinExistence type="predicted"/>
<sequence>MPIVTVYVVQSRDSGDFLYPSDTGDVGHTPYISETGLFVDRDEAIETALEEIGDNFIVYGFLKEIS</sequence>
<accession>A0AAU8B3G3</accession>
<reference evidence="1" key="1">
    <citation type="submission" date="2024-03" db="EMBL/GenBank/DDBJ databases">
        <title>Diverse circular DNA viruses in blood, oral, and fecal samples of captive lemurs.</title>
        <authorList>
            <person name="Paietta E.N."/>
            <person name="Kraberger S."/>
            <person name="Lund M.C."/>
            <person name="Custer J.M."/>
            <person name="Vargas K.M."/>
            <person name="Ehmke E.E."/>
            <person name="Yoder A.D."/>
            <person name="Varsani A."/>
        </authorList>
    </citation>
    <scope>NUCLEOTIDE SEQUENCE</scope>
    <source>
        <strain evidence="1">Duke_25SF_64</strain>
    </source>
</reference>
<name>A0AAU8B3G3_9VIRU</name>
<protein>
    <submittedName>
        <fullName evidence="1">Uncharacterized protein</fullName>
    </submittedName>
</protein>
<evidence type="ECO:0000313" key="1">
    <source>
        <dbReference type="EMBL" id="XCD06585.1"/>
    </source>
</evidence>